<accession>A0A7R8CZV4</accession>
<reference evidence="1" key="1">
    <citation type="submission" date="2021-02" db="EMBL/GenBank/DDBJ databases">
        <authorList>
            <person name="Bekaert M."/>
        </authorList>
    </citation>
    <scope>NUCLEOTIDE SEQUENCE</scope>
    <source>
        <strain evidence="1">IoA-00</strain>
    </source>
</reference>
<dbReference type="GO" id="GO:0006974">
    <property type="term" value="P:DNA damage response"/>
    <property type="evidence" value="ECO:0007669"/>
    <property type="project" value="TreeGrafter"/>
</dbReference>
<keyword evidence="1" id="KW-0378">Hydrolase</keyword>
<dbReference type="GO" id="GO:0005634">
    <property type="term" value="C:nucleus"/>
    <property type="evidence" value="ECO:0007669"/>
    <property type="project" value="TreeGrafter"/>
</dbReference>
<dbReference type="EC" id="2.3.2.27" evidence="1"/>
<name>A0A7R8CZV4_LEPSM</name>
<keyword evidence="2" id="KW-1185">Reference proteome</keyword>
<keyword evidence="1" id="KW-0808">Transferase</keyword>
<organism evidence="1 2">
    <name type="scientific">Lepeophtheirus salmonis</name>
    <name type="common">Salmon louse</name>
    <name type="synonym">Caligus salmonis</name>
    <dbReference type="NCBI Taxonomy" id="72036"/>
    <lineage>
        <taxon>Eukaryota</taxon>
        <taxon>Metazoa</taxon>
        <taxon>Ecdysozoa</taxon>
        <taxon>Arthropoda</taxon>
        <taxon>Crustacea</taxon>
        <taxon>Multicrustacea</taxon>
        <taxon>Hexanauplia</taxon>
        <taxon>Copepoda</taxon>
        <taxon>Siphonostomatoida</taxon>
        <taxon>Caligidae</taxon>
        <taxon>Lepeophtheirus</taxon>
    </lineage>
</organism>
<dbReference type="GO" id="GO:0061630">
    <property type="term" value="F:ubiquitin protein ligase activity"/>
    <property type="evidence" value="ECO:0007669"/>
    <property type="project" value="UniProtKB-EC"/>
</dbReference>
<dbReference type="PANTHER" id="PTHR45865">
    <property type="entry name" value="E3 UBIQUITIN-PROTEIN LIGASE SHPRH FAMILY MEMBER"/>
    <property type="match status" value="1"/>
</dbReference>
<dbReference type="OrthoDB" id="423559at2759"/>
<dbReference type="Gene3D" id="3.40.50.300">
    <property type="entry name" value="P-loop containing nucleotide triphosphate hydrolases"/>
    <property type="match status" value="1"/>
</dbReference>
<dbReference type="AlphaFoldDB" id="A0A7R8CZV4"/>
<dbReference type="EMBL" id="HG994585">
    <property type="protein sequence ID" value="CAF2979246.1"/>
    <property type="molecule type" value="Genomic_DNA"/>
</dbReference>
<keyword evidence="1" id="KW-0012">Acyltransferase</keyword>
<dbReference type="InterPro" id="IPR052583">
    <property type="entry name" value="ATP-helicase/E3_Ub-Ligase"/>
</dbReference>
<dbReference type="Proteomes" id="UP000675881">
    <property type="component" value="Chromosome 6"/>
</dbReference>
<gene>
    <name evidence="1" type="ORF">LSAA_11159</name>
</gene>
<protein>
    <submittedName>
        <fullName evidence="1">SHPRH</fullName>
        <ecNumber evidence="1">2.3.2.27</ecNumber>
        <ecNumber evidence="1">3.6.4.-</ecNumber>
    </submittedName>
</protein>
<dbReference type="GO" id="GO:0000209">
    <property type="term" value="P:protein polyubiquitination"/>
    <property type="evidence" value="ECO:0007669"/>
    <property type="project" value="TreeGrafter"/>
</dbReference>
<dbReference type="PANTHER" id="PTHR45865:SF1">
    <property type="entry name" value="E3 UBIQUITIN-PROTEIN LIGASE SHPRH"/>
    <property type="match status" value="1"/>
</dbReference>
<dbReference type="InterPro" id="IPR027417">
    <property type="entry name" value="P-loop_NTPase"/>
</dbReference>
<sequence length="156" mass="18076">MIWIPRLIFRPAQELQAIGRVHRIGQTKTTVVHRFLIRSTVEERMYTILSSYQRNEAKQGSHSTEENLITIKDLKNIFNDECEDDSYSVLDSSYALNILPGKSFAVCVMYTCLLPSYSLISRIALFFFVFGSRFTQDYVDSISAQVRYKLSNTFSY</sequence>
<dbReference type="EC" id="3.6.4.-" evidence="1"/>
<dbReference type="GO" id="GO:0016787">
    <property type="term" value="F:hydrolase activity"/>
    <property type="evidence" value="ECO:0007669"/>
    <property type="project" value="UniProtKB-KW"/>
</dbReference>
<evidence type="ECO:0000313" key="1">
    <source>
        <dbReference type="EMBL" id="CAF2979246.1"/>
    </source>
</evidence>
<dbReference type="SUPFAM" id="SSF52540">
    <property type="entry name" value="P-loop containing nucleoside triphosphate hydrolases"/>
    <property type="match status" value="1"/>
</dbReference>
<proteinExistence type="predicted"/>
<evidence type="ECO:0000313" key="2">
    <source>
        <dbReference type="Proteomes" id="UP000675881"/>
    </source>
</evidence>